<dbReference type="EMBL" id="MCFN01000112">
    <property type="protein sequence ID" value="OXB64769.1"/>
    <property type="molecule type" value="Genomic_DNA"/>
</dbReference>
<dbReference type="STRING" id="9009.A0A226NBZ3"/>
<feature type="non-terminal residue" evidence="2">
    <location>
        <position position="1"/>
    </location>
</feature>
<dbReference type="GO" id="GO:0019722">
    <property type="term" value="P:calcium-mediated signaling"/>
    <property type="evidence" value="ECO:0007669"/>
    <property type="project" value="TreeGrafter"/>
</dbReference>
<dbReference type="PANTHER" id="PTHR15646">
    <property type="entry name" value="LINKER FOR ACTIVATION OF T-CELLS FAMILY MEMBER 2"/>
    <property type="match status" value="1"/>
</dbReference>
<dbReference type="GO" id="GO:0005886">
    <property type="term" value="C:plasma membrane"/>
    <property type="evidence" value="ECO:0007669"/>
    <property type="project" value="TreeGrafter"/>
</dbReference>
<dbReference type="AlphaFoldDB" id="A0A226NBZ3"/>
<accession>A0A226NBZ3</accession>
<keyword evidence="3" id="KW-1185">Reference proteome</keyword>
<dbReference type="InterPro" id="IPR031428">
    <property type="entry name" value="LAT2"/>
</dbReference>
<dbReference type="Proteomes" id="UP000198323">
    <property type="component" value="Unassembled WGS sequence"/>
</dbReference>
<name>A0A226NBZ3_CALSU</name>
<proteinExistence type="predicted"/>
<evidence type="ECO:0000313" key="3">
    <source>
        <dbReference type="Proteomes" id="UP000198323"/>
    </source>
</evidence>
<dbReference type="GO" id="GO:0050853">
    <property type="term" value="P:B cell receptor signaling pathway"/>
    <property type="evidence" value="ECO:0007669"/>
    <property type="project" value="TreeGrafter"/>
</dbReference>
<dbReference type="PANTHER" id="PTHR15646:SF5">
    <property type="entry name" value="LINKER FOR ACTIVATION OF T-CELLS FAMILY MEMBER 2"/>
    <property type="match status" value="1"/>
</dbReference>
<evidence type="ECO:0000313" key="2">
    <source>
        <dbReference type="EMBL" id="OXB64769.1"/>
    </source>
</evidence>
<organism evidence="2 3">
    <name type="scientific">Callipepla squamata</name>
    <name type="common">Scaled quail</name>
    <dbReference type="NCBI Taxonomy" id="9009"/>
    <lineage>
        <taxon>Eukaryota</taxon>
        <taxon>Metazoa</taxon>
        <taxon>Chordata</taxon>
        <taxon>Craniata</taxon>
        <taxon>Vertebrata</taxon>
        <taxon>Euteleostomi</taxon>
        <taxon>Archelosauria</taxon>
        <taxon>Archosauria</taxon>
        <taxon>Dinosauria</taxon>
        <taxon>Saurischia</taxon>
        <taxon>Theropoda</taxon>
        <taxon>Coelurosauria</taxon>
        <taxon>Aves</taxon>
        <taxon>Neognathae</taxon>
        <taxon>Galloanserae</taxon>
        <taxon>Galliformes</taxon>
        <taxon>Odontophoridae</taxon>
        <taxon>Callipepla</taxon>
    </lineage>
</organism>
<comment type="caution">
    <text evidence="2">The sequence shown here is derived from an EMBL/GenBank/DDBJ whole genome shotgun (WGS) entry which is preliminary data.</text>
</comment>
<sequence length="232" mass="25370">EAGAGADGALPAVLQAGRGRAMAQPELLWAAAALMLLGVAVSTCVRCQQYGSPWGHLHPHVTCSAFSCCGASVSSRLECPQRFEVIRSCSTVTRRLERIKEPENLARKAPDELSTSCHIGTGSSAEPRYQNFLTEDYLHEDAAYVEPIPMDYYSHSRFFSPPKDEDSHSYQNVVIVAPCSSELDDAEDYENSAAIEVWKVQQAKATLYAESQDEEPDYVNMDPALGPVPLSK</sequence>
<evidence type="ECO:0008006" key="4">
    <source>
        <dbReference type="Google" id="ProtNLM"/>
    </source>
</evidence>
<evidence type="ECO:0000256" key="1">
    <source>
        <dbReference type="SAM" id="MobiDB-lite"/>
    </source>
</evidence>
<feature type="region of interest" description="Disordered" evidence="1">
    <location>
        <begin position="209"/>
        <end position="232"/>
    </location>
</feature>
<dbReference type="Pfam" id="PF15703">
    <property type="entry name" value="LAT2"/>
    <property type="match status" value="1"/>
</dbReference>
<gene>
    <name evidence="2" type="ORF">ASZ78_016296</name>
</gene>
<dbReference type="GO" id="GO:0042113">
    <property type="term" value="P:B cell activation"/>
    <property type="evidence" value="ECO:0007669"/>
    <property type="project" value="InterPro"/>
</dbReference>
<protein>
    <recommendedName>
        <fullName evidence="4">Linker for activation of T-cells family member 2</fullName>
    </recommendedName>
</protein>
<dbReference type="OrthoDB" id="9447847at2759"/>
<reference evidence="2 3" key="1">
    <citation type="submission" date="2016-07" db="EMBL/GenBank/DDBJ databases">
        <title>Disparate Historic Effective Population Sizes Predicted by Modern Levels of Genome Diversity for the Scaled Quail (Callipepla squamata) and the Northern Bobwhite (Colinus virginianus): Inferences from First and Second Generation Draft Genome Assemblies for Sympatric New World Quail.</title>
        <authorList>
            <person name="Oldeschulte D.L."/>
            <person name="Halley Y.A."/>
            <person name="Bhattarai E.K."/>
            <person name="Brashear W.A."/>
            <person name="Hill J."/>
            <person name="Metz R.P."/>
            <person name="Johnson C.D."/>
            <person name="Rollins D."/>
            <person name="Peterson M.J."/>
            <person name="Bickhart D.M."/>
            <person name="Decker J.E."/>
            <person name="Seabury C.M."/>
        </authorList>
    </citation>
    <scope>NUCLEOTIDE SEQUENCE [LARGE SCALE GENOMIC DNA]</scope>
    <source>
        <strain evidence="2 3">Texas</strain>
        <tissue evidence="2">Leg muscle</tissue>
    </source>
</reference>